<dbReference type="InterPro" id="IPR033443">
    <property type="entry name" value="PROP1-like_PPR_dom"/>
</dbReference>
<keyword evidence="1" id="KW-0677">Repeat</keyword>
<evidence type="ECO:0000256" key="2">
    <source>
        <dbReference type="PROSITE-ProRule" id="PRU00708"/>
    </source>
</evidence>
<sequence>MRAPTVRNLCTLSALFRSRLTRNPNTKVETFRKSSPEFEVGFGSELQHSSEFDLPRNSSRGDLVDDDCNTAELSALLCSKQDKGSGYDEVDHEEKRKSAVEMPWFPDMCHGKLSGKRKVVVRERKQKWIFKYSSEDRFDRLIKFCADKLGAAKTVNVFGHLGRETGVKEYNALIKMCVQKARVTDDEYIALSEMSKAFHLFKSMRDCGYPLEERTYDPVLRYIIDTGLVQEFQLFSDIIKAENSGSASRLGYYEMLLWLRVDNEEMIRDICEFITVDDREDTSALRVSYLMALCESDRKMQLLDVVKNIDIIKLLPAESIENIFQSLGRLQLESVAEDILLDLRARDRDADNISNFIVSYAVSIPNLAVEDIIPKVNNMHGILEVLPSLSSYEKLILHFCGLDKVGDALDIVEQMCNAGFYLSTDVLQFILQICEESYEYILVHRIHSIICRYQLKLNGEIGRCLVHFCVRMKDFEGAYKIIGDLEEMNFKPTTNMYNAIMAGYFREKNISGGLRVLKHMQGANVTPDSQTFCYLIHNCETEEDIMKYCEEMKQHGIFATKQVLMALVNSYAACGKLEKAKQVVLDPNIPINSLIEIKSVLVVALASHGQLSEALLVYEQIKKAGHNLEPKAATCLIEELTQHYGELDKLLLLLKEVSDLDYWVDGCFRVILYCARNKNLSSAILLFKQLKDKFENDEMVMEALFDAVFSAIAESESTHLQIGLDLLWAIKDELDLMPSRQCLDFLLSACAKARDLNNARLIWREYEIAGFPYNVLSYLRMYQALLAAGDGKSASLMLKKIPGDDAEVCSVIIACQETYSAVDSVGEKKKQGKSKGRKSKDLNTSSTDMCSV</sequence>
<proteinExistence type="predicted"/>
<evidence type="ECO:0000313" key="6">
    <source>
        <dbReference type="Proteomes" id="UP001374584"/>
    </source>
</evidence>
<protein>
    <recommendedName>
        <fullName evidence="4">PROP1-like PPR domain-containing protein</fullName>
    </recommendedName>
</protein>
<name>A0AAN9QQ70_PHACN</name>
<dbReference type="EMBL" id="JAYMYR010000009">
    <property type="protein sequence ID" value="KAK7342546.1"/>
    <property type="molecule type" value="Genomic_DNA"/>
</dbReference>
<dbReference type="Pfam" id="PF01535">
    <property type="entry name" value="PPR"/>
    <property type="match status" value="1"/>
</dbReference>
<dbReference type="InterPro" id="IPR011990">
    <property type="entry name" value="TPR-like_helical_dom_sf"/>
</dbReference>
<organism evidence="5 6">
    <name type="scientific">Phaseolus coccineus</name>
    <name type="common">Scarlet runner bean</name>
    <name type="synonym">Phaseolus multiflorus</name>
    <dbReference type="NCBI Taxonomy" id="3886"/>
    <lineage>
        <taxon>Eukaryota</taxon>
        <taxon>Viridiplantae</taxon>
        <taxon>Streptophyta</taxon>
        <taxon>Embryophyta</taxon>
        <taxon>Tracheophyta</taxon>
        <taxon>Spermatophyta</taxon>
        <taxon>Magnoliopsida</taxon>
        <taxon>eudicotyledons</taxon>
        <taxon>Gunneridae</taxon>
        <taxon>Pentapetalae</taxon>
        <taxon>rosids</taxon>
        <taxon>fabids</taxon>
        <taxon>Fabales</taxon>
        <taxon>Fabaceae</taxon>
        <taxon>Papilionoideae</taxon>
        <taxon>50 kb inversion clade</taxon>
        <taxon>NPAAA clade</taxon>
        <taxon>indigoferoid/millettioid clade</taxon>
        <taxon>Phaseoleae</taxon>
        <taxon>Phaseolus</taxon>
    </lineage>
</organism>
<feature type="domain" description="PROP1-like PPR" evidence="4">
    <location>
        <begin position="406"/>
        <end position="547"/>
    </location>
</feature>
<dbReference type="PROSITE" id="PS51375">
    <property type="entry name" value="PPR"/>
    <property type="match status" value="1"/>
</dbReference>
<dbReference type="InterPro" id="IPR002885">
    <property type="entry name" value="PPR_rpt"/>
</dbReference>
<dbReference type="Gene3D" id="1.25.40.10">
    <property type="entry name" value="Tetratricopeptide repeat domain"/>
    <property type="match status" value="4"/>
</dbReference>
<comment type="caution">
    <text evidence="5">The sequence shown here is derived from an EMBL/GenBank/DDBJ whole genome shotgun (WGS) entry which is preliminary data.</text>
</comment>
<reference evidence="5 6" key="1">
    <citation type="submission" date="2024-01" db="EMBL/GenBank/DDBJ databases">
        <title>The genomes of 5 underutilized Papilionoideae crops provide insights into root nodulation and disease resistanc.</title>
        <authorList>
            <person name="Jiang F."/>
        </authorList>
    </citation>
    <scope>NUCLEOTIDE SEQUENCE [LARGE SCALE GENOMIC DNA]</scope>
    <source>
        <strain evidence="5">JINMINGXINNONG_FW02</strain>
        <tissue evidence="5">Leaves</tissue>
    </source>
</reference>
<evidence type="ECO:0000259" key="4">
    <source>
        <dbReference type="Pfam" id="PF17177"/>
    </source>
</evidence>
<dbReference type="PANTHER" id="PTHR47262:SF1">
    <property type="entry name" value="OS02G0132600 PROTEIN"/>
    <property type="match status" value="1"/>
</dbReference>
<gene>
    <name evidence="5" type="ORF">VNO80_25501</name>
</gene>
<dbReference type="Proteomes" id="UP001374584">
    <property type="component" value="Unassembled WGS sequence"/>
</dbReference>
<dbReference type="PANTHER" id="PTHR47262">
    <property type="entry name" value="OS02G0132600 PROTEIN"/>
    <property type="match status" value="1"/>
</dbReference>
<evidence type="ECO:0000256" key="3">
    <source>
        <dbReference type="SAM" id="MobiDB-lite"/>
    </source>
</evidence>
<accession>A0AAN9QQ70</accession>
<feature type="repeat" description="PPR" evidence="2">
    <location>
        <begin position="493"/>
        <end position="527"/>
    </location>
</feature>
<dbReference type="Pfam" id="PF17177">
    <property type="entry name" value="PPR_long"/>
    <property type="match status" value="1"/>
</dbReference>
<feature type="compositionally biased region" description="Polar residues" evidence="3">
    <location>
        <begin position="842"/>
        <end position="852"/>
    </location>
</feature>
<dbReference type="AlphaFoldDB" id="A0AAN9QQ70"/>
<dbReference type="NCBIfam" id="TIGR00756">
    <property type="entry name" value="PPR"/>
    <property type="match status" value="1"/>
</dbReference>
<feature type="region of interest" description="Disordered" evidence="3">
    <location>
        <begin position="826"/>
        <end position="852"/>
    </location>
</feature>
<evidence type="ECO:0000313" key="5">
    <source>
        <dbReference type="EMBL" id="KAK7342546.1"/>
    </source>
</evidence>
<evidence type="ECO:0000256" key="1">
    <source>
        <dbReference type="ARBA" id="ARBA00022737"/>
    </source>
</evidence>
<keyword evidence="6" id="KW-1185">Reference proteome</keyword>